<dbReference type="eggNOG" id="COG2253">
    <property type="taxonomic scope" value="Bacteria"/>
</dbReference>
<sequence length="148" mass="16583">MKLLLEILPFVAEEACFALKGGTAINLFEWDLPRLSVDIDLTYLPTGRREEALASISEALGRIKTRIEDKLKPTRVTLVPQKDGLEAKLHRQRLRTQIKVEVNPVFRGHLLPIRSTSCSEKVQGMFGRFVETPVVSRGELFGAVARTA</sequence>
<dbReference type="Gene3D" id="3.10.450.620">
    <property type="entry name" value="JHP933, nucleotidyltransferase-like core domain"/>
    <property type="match status" value="1"/>
</dbReference>
<organism evidence="1 2">
    <name type="scientific">Asticcacaulis benevestitus DSM 16100 = ATCC BAA-896</name>
    <dbReference type="NCBI Taxonomy" id="1121022"/>
    <lineage>
        <taxon>Bacteria</taxon>
        <taxon>Pseudomonadati</taxon>
        <taxon>Pseudomonadota</taxon>
        <taxon>Alphaproteobacteria</taxon>
        <taxon>Caulobacterales</taxon>
        <taxon>Caulobacteraceae</taxon>
        <taxon>Asticcacaulis</taxon>
    </lineage>
</organism>
<dbReference type="Proteomes" id="UP000017837">
    <property type="component" value="Unassembled WGS sequence"/>
</dbReference>
<name>V4PW19_9CAUL</name>
<keyword evidence="2" id="KW-1185">Reference proteome</keyword>
<comment type="caution">
    <text evidence="1">The sequence shown here is derived from an EMBL/GenBank/DDBJ whole genome shotgun (WGS) entry which is preliminary data.</text>
</comment>
<dbReference type="InterPro" id="IPR014942">
    <property type="entry name" value="AbiEii"/>
</dbReference>
<dbReference type="PATRIC" id="fig|1121022.4.peg.2772"/>
<protein>
    <recommendedName>
        <fullName evidence="3">Nucleotidyl transferase AbiEii/AbiGii toxin family protein</fullName>
    </recommendedName>
</protein>
<dbReference type="Pfam" id="PF08843">
    <property type="entry name" value="AbiEii"/>
    <property type="match status" value="1"/>
</dbReference>
<gene>
    <name evidence="1" type="ORF">ABENE_13640</name>
</gene>
<dbReference type="EMBL" id="AWGB01000028">
    <property type="protein sequence ID" value="ESQ89780.1"/>
    <property type="molecule type" value="Genomic_DNA"/>
</dbReference>
<evidence type="ECO:0000313" key="1">
    <source>
        <dbReference type="EMBL" id="ESQ89780.1"/>
    </source>
</evidence>
<accession>V4PW19</accession>
<reference evidence="1 2" key="1">
    <citation type="journal article" date="2014" name="Nature">
        <title>Sequential evolution of bacterial morphology by co-option of a developmental regulator.</title>
        <authorList>
            <person name="Jiang C."/>
            <person name="Brown P.J."/>
            <person name="Ducret A."/>
            <person name="Brun Y.V."/>
        </authorList>
    </citation>
    <scope>NUCLEOTIDE SEQUENCE [LARGE SCALE GENOMIC DNA]</scope>
    <source>
        <strain evidence="1 2">DSM 16100</strain>
    </source>
</reference>
<dbReference type="AlphaFoldDB" id="V4PW19"/>
<dbReference type="RefSeq" id="WP_018081587.1">
    <property type="nucleotide sequence ID" value="NZ_AQWM01000006.1"/>
</dbReference>
<evidence type="ECO:0000313" key="2">
    <source>
        <dbReference type="Proteomes" id="UP000017837"/>
    </source>
</evidence>
<evidence type="ECO:0008006" key="3">
    <source>
        <dbReference type="Google" id="ProtNLM"/>
    </source>
</evidence>
<dbReference type="STRING" id="1121022.GCA_000376105_01919"/>
<proteinExistence type="predicted"/>